<dbReference type="OrthoDB" id="7548520at2759"/>
<name>A0A0J7K0G5_LASNI</name>
<dbReference type="PaxDb" id="67767-A0A0J7K0G5"/>
<dbReference type="PANTHER" id="PTHR11012:SF56">
    <property type="entry name" value="CHK KINASE-LIKE DOMAIN-CONTAINING PROTEIN-RELATED"/>
    <property type="match status" value="1"/>
</dbReference>
<dbReference type="Pfam" id="PF02958">
    <property type="entry name" value="EcKL"/>
    <property type="match status" value="1"/>
</dbReference>
<sequence length="188" mass="21356">MALEIPTWLNLCFMEKTLRKSENDSSIQVIDIISKPATNKGDNYSSDMVRVIVEYSRDQSGRKITEKKSIIVKIAPTQGIRKDIIAQLRVFNTEMLMMVDTLDKMNKLLEPKYRLSGKGMYVQRDNPNLLVIEDLAPLGFRLACRQAGLDLPHCILAIRGLARFHATSVAVCEKVNHHESIVTFYCND</sequence>
<dbReference type="SUPFAM" id="SSF56112">
    <property type="entry name" value="Protein kinase-like (PK-like)"/>
    <property type="match status" value="1"/>
</dbReference>
<dbReference type="PANTHER" id="PTHR11012">
    <property type="entry name" value="PROTEIN KINASE-LIKE DOMAIN-CONTAINING"/>
    <property type="match status" value="1"/>
</dbReference>
<evidence type="ECO:0000313" key="1">
    <source>
        <dbReference type="EMBL" id="KMQ83799.1"/>
    </source>
</evidence>
<proteinExistence type="predicted"/>
<organism evidence="1 2">
    <name type="scientific">Lasius niger</name>
    <name type="common">Black garden ant</name>
    <dbReference type="NCBI Taxonomy" id="67767"/>
    <lineage>
        <taxon>Eukaryota</taxon>
        <taxon>Metazoa</taxon>
        <taxon>Ecdysozoa</taxon>
        <taxon>Arthropoda</taxon>
        <taxon>Hexapoda</taxon>
        <taxon>Insecta</taxon>
        <taxon>Pterygota</taxon>
        <taxon>Neoptera</taxon>
        <taxon>Endopterygota</taxon>
        <taxon>Hymenoptera</taxon>
        <taxon>Apocrita</taxon>
        <taxon>Aculeata</taxon>
        <taxon>Formicoidea</taxon>
        <taxon>Formicidae</taxon>
        <taxon>Formicinae</taxon>
        <taxon>Lasius</taxon>
        <taxon>Lasius</taxon>
    </lineage>
</organism>
<protein>
    <submittedName>
        <fullName evidence="1">Uncharacterized protein</fullName>
    </submittedName>
</protein>
<accession>A0A0J7K0G5</accession>
<dbReference type="EMBL" id="LBMM01018393">
    <property type="protein sequence ID" value="KMQ83799.1"/>
    <property type="molecule type" value="Genomic_DNA"/>
</dbReference>
<dbReference type="InterPro" id="IPR011009">
    <property type="entry name" value="Kinase-like_dom_sf"/>
</dbReference>
<dbReference type="Proteomes" id="UP000036403">
    <property type="component" value="Unassembled WGS sequence"/>
</dbReference>
<dbReference type="InterPro" id="IPR004119">
    <property type="entry name" value="EcKL"/>
</dbReference>
<dbReference type="AlphaFoldDB" id="A0A0J7K0G5"/>
<reference evidence="1 2" key="1">
    <citation type="submission" date="2015-04" db="EMBL/GenBank/DDBJ databases">
        <title>Lasius niger genome sequencing.</title>
        <authorList>
            <person name="Konorov E.A."/>
            <person name="Nikitin M.A."/>
            <person name="Kirill M.V."/>
            <person name="Chang P."/>
        </authorList>
    </citation>
    <scope>NUCLEOTIDE SEQUENCE [LARGE SCALE GENOMIC DNA]</scope>
    <source>
        <tissue evidence="1">Whole</tissue>
    </source>
</reference>
<keyword evidence="2" id="KW-1185">Reference proteome</keyword>
<evidence type="ECO:0000313" key="2">
    <source>
        <dbReference type="Proteomes" id="UP000036403"/>
    </source>
</evidence>
<comment type="caution">
    <text evidence="1">The sequence shown here is derived from an EMBL/GenBank/DDBJ whole genome shotgun (WGS) entry which is preliminary data.</text>
</comment>
<gene>
    <name evidence="1" type="ORF">RF55_19075</name>
</gene>